<evidence type="ECO:0000256" key="2">
    <source>
        <dbReference type="ARBA" id="ARBA00022475"/>
    </source>
</evidence>
<evidence type="ECO:0000313" key="9">
    <source>
        <dbReference type="Proteomes" id="UP000321332"/>
    </source>
</evidence>
<sequence>MFYLKLAARNIRQSFKNFLPFLLATSTMFVMSYVLAAIAFSPELNQLQIQPKAVSMILMVGLAILAPFSIGISVYAYRFLLKKRSREFGLYDVLGLGKRQITIVALYELGMLFLFTMGIGLVFGISLAKFLFLIFVTILGGHVFNLSLTILSILEPLAVTGITFILLGIVVLWTIRHNSSLSLLHSENKGEREPKARVKLAFLGVLLLAIGYYMAVTVKSGETAVKMFAISVLLVIAGTYLFYMTFTIWYLQHQKKGRRYYRPEKFITTNAMLYRMKQNAIGLGNITILITMTIVTLVTTVMLQVGVSQATLKNMPYTTTLNALGQHSGEEMSSKDSLPSEKQFNRAVATAAQQSNVSITKGISYVDFGSQTVKVNDSSHPKITEITQSDAKNAQTVQIISRQTLIKMGNNVPNIGKNEVLIHNDNGHFNPDSITWFGHQLVVRRKTDALKNFPIAQFNSVNASFIIVAANDQVVKKLIDSQNRMIRDGDPYQLPIRQFLINLNQTDSAKLVDAFTKLTDENMARYSVDRYSYLKGTLSTLSGFLFIGFTLGLTFVLGAALIIYYKQIAEGEQDREAFRILQEVGLSKKEVSRTINSQIRLLFFTPIIIAVIHFAGSYVMVSKILTVFGVADSQLMLTVSAIVIVVIILLYYIIYKVTSRSYVKIVQRQV</sequence>
<keyword evidence="6" id="KW-0813">Transport</keyword>
<feature type="transmembrane region" description="Helical" evidence="6">
    <location>
        <begin position="157"/>
        <end position="175"/>
    </location>
</feature>
<keyword evidence="5 6" id="KW-0472">Membrane</keyword>
<dbReference type="GeneID" id="61187136"/>
<evidence type="ECO:0000256" key="5">
    <source>
        <dbReference type="ARBA" id="ARBA00023136"/>
    </source>
</evidence>
<reference evidence="8 9" key="1">
    <citation type="submission" date="2019-06" db="EMBL/GenBank/DDBJ databases">
        <title>Genome analyses of bacteria isolated from kimchi.</title>
        <authorList>
            <person name="Lee S."/>
            <person name="Ahn S."/>
            <person name="Roh S."/>
        </authorList>
    </citation>
    <scope>NUCLEOTIDE SEQUENCE [LARGE SCALE GENOMIC DNA]</scope>
    <source>
        <strain evidence="8 9">CBA3620</strain>
    </source>
</reference>
<evidence type="ECO:0000256" key="1">
    <source>
        <dbReference type="ARBA" id="ARBA00004651"/>
    </source>
</evidence>
<gene>
    <name evidence="8" type="ORF">FGL89_05205</name>
</gene>
<feature type="transmembrane region" description="Helical" evidence="6">
    <location>
        <begin position="20"/>
        <end position="41"/>
    </location>
</feature>
<comment type="subcellular location">
    <subcellularLocation>
        <location evidence="1 6">Cell membrane</location>
        <topology evidence="1 6">Multi-pass membrane protein</topology>
    </subcellularLocation>
</comment>
<dbReference type="InterPro" id="IPR052536">
    <property type="entry name" value="ABC-4_Integral_Memb_Prot"/>
</dbReference>
<feature type="domain" description="ABC3 transporter permease C-terminal" evidence="7">
    <location>
        <begin position="62"/>
        <end position="173"/>
    </location>
</feature>
<dbReference type="InterPro" id="IPR003838">
    <property type="entry name" value="ABC3_permease_C"/>
</dbReference>
<feature type="transmembrane region" description="Helical" evidence="6">
    <location>
        <begin position="100"/>
        <end position="123"/>
    </location>
</feature>
<dbReference type="Proteomes" id="UP000321332">
    <property type="component" value="Chromosome"/>
</dbReference>
<dbReference type="GO" id="GO:0005886">
    <property type="term" value="C:plasma membrane"/>
    <property type="evidence" value="ECO:0007669"/>
    <property type="project" value="UniProtKB-SubCell"/>
</dbReference>
<keyword evidence="4 6" id="KW-1133">Transmembrane helix</keyword>
<evidence type="ECO:0000256" key="4">
    <source>
        <dbReference type="ARBA" id="ARBA00022989"/>
    </source>
</evidence>
<protein>
    <submittedName>
        <fullName evidence="8">FtsX-like permease family protein</fullName>
    </submittedName>
</protein>
<dbReference type="OMA" id="TVLYMLN"/>
<keyword evidence="3 6" id="KW-0812">Transmembrane</keyword>
<feature type="transmembrane region" description="Helical" evidence="6">
    <location>
        <begin position="227"/>
        <end position="251"/>
    </location>
</feature>
<evidence type="ECO:0000256" key="3">
    <source>
        <dbReference type="ARBA" id="ARBA00022692"/>
    </source>
</evidence>
<dbReference type="Pfam" id="PF02687">
    <property type="entry name" value="FtsX"/>
    <property type="match status" value="1"/>
</dbReference>
<evidence type="ECO:0000313" key="8">
    <source>
        <dbReference type="EMBL" id="QEA33560.1"/>
    </source>
</evidence>
<dbReference type="GO" id="GO:0055085">
    <property type="term" value="P:transmembrane transport"/>
    <property type="evidence" value="ECO:0007669"/>
    <property type="project" value="UniProtKB-UniRule"/>
</dbReference>
<feature type="transmembrane region" description="Helical" evidence="6">
    <location>
        <begin position="633"/>
        <end position="654"/>
    </location>
</feature>
<dbReference type="AlphaFoldDB" id="A0AAE6M253"/>
<keyword evidence="2 6" id="KW-1003">Cell membrane</keyword>
<dbReference type="PANTHER" id="PTHR46795">
    <property type="entry name" value="ABC TRANSPORTER PERMEASE-RELATED-RELATED"/>
    <property type="match status" value="1"/>
</dbReference>
<evidence type="ECO:0000256" key="6">
    <source>
        <dbReference type="PIRNR" id="PIRNR018968"/>
    </source>
</evidence>
<dbReference type="RefSeq" id="WP_014975006.1">
    <property type="nucleotide sequence ID" value="NZ_CP042374.1"/>
</dbReference>
<evidence type="ECO:0000259" key="7">
    <source>
        <dbReference type="Pfam" id="PF02687"/>
    </source>
</evidence>
<feature type="transmembrane region" description="Helical" evidence="6">
    <location>
        <begin position="280"/>
        <end position="303"/>
    </location>
</feature>
<organism evidence="8 9">
    <name type="scientific">Leuconostoc carnosum</name>
    <dbReference type="NCBI Taxonomy" id="1252"/>
    <lineage>
        <taxon>Bacteria</taxon>
        <taxon>Bacillati</taxon>
        <taxon>Bacillota</taxon>
        <taxon>Bacilli</taxon>
        <taxon>Lactobacillales</taxon>
        <taxon>Lactobacillaceae</taxon>
        <taxon>Leuconostoc</taxon>
    </lineage>
</organism>
<feature type="transmembrane region" description="Helical" evidence="6">
    <location>
        <begin position="601"/>
        <end position="621"/>
    </location>
</feature>
<dbReference type="PIRSF" id="PIRSF018968">
    <property type="entry name" value="ABC_permease_BceB"/>
    <property type="match status" value="1"/>
</dbReference>
<dbReference type="EMBL" id="CP042374">
    <property type="protein sequence ID" value="QEA33560.1"/>
    <property type="molecule type" value="Genomic_DNA"/>
</dbReference>
<name>A0AAE6M253_LEUCA</name>
<comment type="similarity">
    <text evidence="6">Belongs to the ABC-4 integral membrane protein family.</text>
</comment>
<feature type="transmembrane region" description="Helical" evidence="6">
    <location>
        <begin position="196"/>
        <end position="215"/>
    </location>
</feature>
<feature type="transmembrane region" description="Helical" evidence="6">
    <location>
        <begin position="53"/>
        <end position="80"/>
    </location>
</feature>
<accession>A0AAE6M253</accession>
<dbReference type="PANTHER" id="PTHR46795:SF3">
    <property type="entry name" value="ABC TRANSPORTER PERMEASE"/>
    <property type="match status" value="1"/>
</dbReference>
<dbReference type="InterPro" id="IPR027022">
    <property type="entry name" value="ABC_permease_BceB-typ"/>
</dbReference>
<feature type="transmembrane region" description="Helical" evidence="6">
    <location>
        <begin position="544"/>
        <end position="565"/>
    </location>
</feature>
<proteinExistence type="inferred from homology"/>